<name>R5V7M4_9BACT</name>
<reference evidence="2" key="1">
    <citation type="submission" date="2012-11" db="EMBL/GenBank/DDBJ databases">
        <title>Dependencies among metagenomic species, viruses, plasmids and units of genetic variation.</title>
        <authorList>
            <person name="Nielsen H.B."/>
            <person name="Almeida M."/>
            <person name="Juncker A.S."/>
            <person name="Rasmussen S."/>
            <person name="Li J."/>
            <person name="Sunagawa S."/>
            <person name="Plichta D."/>
            <person name="Gautier L."/>
            <person name="Le Chatelier E."/>
            <person name="Peletier E."/>
            <person name="Bonde I."/>
            <person name="Nielsen T."/>
            <person name="Manichanh C."/>
            <person name="Arumugam M."/>
            <person name="Batto J."/>
            <person name="Santos M.B.Q.D."/>
            <person name="Blom N."/>
            <person name="Borruel N."/>
            <person name="Burgdorf K.S."/>
            <person name="Boumezbeur F."/>
            <person name="Casellas F."/>
            <person name="Dore J."/>
            <person name="Guarner F."/>
            <person name="Hansen T."/>
            <person name="Hildebrand F."/>
            <person name="Kaas R.S."/>
            <person name="Kennedy S."/>
            <person name="Kristiansen K."/>
            <person name="Kultima J.R."/>
            <person name="Leonard P."/>
            <person name="Levenez F."/>
            <person name="Lund O."/>
            <person name="Moumen B."/>
            <person name="Le Paslier D."/>
            <person name="Pons N."/>
            <person name="Pedersen O."/>
            <person name="Prifti E."/>
            <person name="Qin J."/>
            <person name="Raes J."/>
            <person name="Tap J."/>
            <person name="Tims S."/>
            <person name="Ussery D.W."/>
            <person name="Yamada T."/>
            <person name="MetaHit consortium"/>
            <person name="Renault P."/>
            <person name="Sicheritz-Ponten T."/>
            <person name="Bork P."/>
            <person name="Wang J."/>
            <person name="Brunak S."/>
            <person name="Ehrlich S.D."/>
        </authorList>
    </citation>
    <scope>NUCLEOTIDE SEQUENCE [LARGE SCALE GENOMIC DNA]</scope>
</reference>
<comment type="caution">
    <text evidence="2">The sequence shown here is derived from an EMBL/GenBank/DDBJ whole genome shotgun (WGS) entry which is preliminary data.</text>
</comment>
<dbReference type="AlphaFoldDB" id="R5V7M4"/>
<protein>
    <submittedName>
        <fullName evidence="2">Uncharacterized protein</fullName>
    </submittedName>
</protein>
<gene>
    <name evidence="2" type="ORF">BN536_01321</name>
</gene>
<dbReference type="RefSeq" id="WP_022053573.1">
    <property type="nucleotide sequence ID" value="NZ_HF998123.1"/>
</dbReference>
<organism evidence="2 3">
    <name type="scientific">Phocaeicola plebeius CAG:211</name>
    <dbReference type="NCBI Taxonomy" id="1263052"/>
    <lineage>
        <taxon>Bacteria</taxon>
        <taxon>Pseudomonadati</taxon>
        <taxon>Bacteroidota</taxon>
        <taxon>Bacteroidia</taxon>
        <taxon>Bacteroidales</taxon>
        <taxon>Bacteroidaceae</taxon>
        <taxon>Phocaeicola</taxon>
    </lineage>
</organism>
<evidence type="ECO:0000256" key="1">
    <source>
        <dbReference type="SAM" id="Coils"/>
    </source>
</evidence>
<feature type="coiled-coil region" evidence="1">
    <location>
        <begin position="26"/>
        <end position="75"/>
    </location>
</feature>
<evidence type="ECO:0000313" key="3">
    <source>
        <dbReference type="Proteomes" id="UP000018372"/>
    </source>
</evidence>
<evidence type="ECO:0000313" key="2">
    <source>
        <dbReference type="EMBL" id="CCZ86395.1"/>
    </source>
</evidence>
<keyword evidence="1" id="KW-0175">Coiled coil</keyword>
<sequence length="172" mass="18212">MIGAILGAVGGLASGIAGGIKSAKAAKEQQRLIDEQESKNNAWYNRNYYQNYMDSTEAQAAMKRVENTLKKQNQEARATAVVTGATPEAAIAQQQANNEILDETATGLAAQATARKAQVEAIDQQNKNNIFQARLGQSSANEQGGAQLMSNGLGLIGSALSMQEWGKKKGGK</sequence>
<proteinExistence type="predicted"/>
<accession>R5V7M4</accession>
<dbReference type="EMBL" id="CBAT010000033">
    <property type="protein sequence ID" value="CCZ86395.1"/>
    <property type="molecule type" value="Genomic_DNA"/>
</dbReference>
<dbReference type="Proteomes" id="UP000018372">
    <property type="component" value="Unassembled WGS sequence"/>
</dbReference>